<keyword evidence="1 2" id="KW-0103">Bromodomain</keyword>
<evidence type="ECO:0000256" key="2">
    <source>
        <dbReference type="PROSITE-ProRule" id="PRU00035"/>
    </source>
</evidence>
<dbReference type="AlphaFoldDB" id="A0AAV7YU13"/>
<organism evidence="6 7">
    <name type="scientific">Anaeramoeba flamelloides</name>
    <dbReference type="NCBI Taxonomy" id="1746091"/>
    <lineage>
        <taxon>Eukaryota</taxon>
        <taxon>Metamonada</taxon>
        <taxon>Anaeramoebidae</taxon>
        <taxon>Anaeramoeba</taxon>
    </lineage>
</organism>
<protein>
    <recommendedName>
        <fullName evidence="5">Bromo domain-containing protein</fullName>
    </recommendedName>
</protein>
<feature type="region of interest" description="Disordered" evidence="4">
    <location>
        <begin position="347"/>
        <end position="379"/>
    </location>
</feature>
<proteinExistence type="predicted"/>
<feature type="compositionally biased region" description="Low complexity" evidence="4">
    <location>
        <begin position="212"/>
        <end position="231"/>
    </location>
</feature>
<evidence type="ECO:0000256" key="3">
    <source>
        <dbReference type="SAM" id="Coils"/>
    </source>
</evidence>
<comment type="caution">
    <text evidence="6">The sequence shown here is derived from an EMBL/GenBank/DDBJ whole genome shotgun (WGS) entry which is preliminary data.</text>
</comment>
<feature type="compositionally biased region" description="Polar residues" evidence="4">
    <location>
        <begin position="176"/>
        <end position="188"/>
    </location>
</feature>
<feature type="compositionally biased region" description="Basic and acidic residues" evidence="4">
    <location>
        <begin position="111"/>
        <end position="125"/>
    </location>
</feature>
<dbReference type="Gene3D" id="1.20.920.10">
    <property type="entry name" value="Bromodomain-like"/>
    <property type="match status" value="1"/>
</dbReference>
<dbReference type="InterPro" id="IPR001487">
    <property type="entry name" value="Bromodomain"/>
</dbReference>
<dbReference type="Proteomes" id="UP001146793">
    <property type="component" value="Unassembled WGS sequence"/>
</dbReference>
<evidence type="ECO:0000259" key="5">
    <source>
        <dbReference type="PROSITE" id="PS50014"/>
    </source>
</evidence>
<dbReference type="InterPro" id="IPR036427">
    <property type="entry name" value="Bromodomain-like_sf"/>
</dbReference>
<keyword evidence="3" id="KW-0175">Coiled coil</keyword>
<sequence>MQTKYDSYYLSGYKKKTFQFLNYLKSKDPDKHFQYRSGINTRKEKDRNRPLDLKSVTEKLKRGEYKGSVEHFAKDIRYMFGTALKKYQKGNPIYNSADTLLTEFEKHNGRYQKKMREYENRDNREHSHRHRHRDRERRRDKRQNSVQDEKKQKRSQPNDPQSRKRKLSELKKLETHSTNNSKLENGTTRSDKPNEQILTESNLKKKKRKNQDNNNNDNSNNNDNNNSNVNNLDESAAYSKLNELMPQSYQMDQKFDVGENFQDIQNIIQQAFSEKFGSPEYIQKLTMAFKLTKEIQNTLLMLCYEVLPFPMALLELVDSVDPPFPSFNKNEFGSFSFEFEELKNLSKKKAHKNNQPNEIGDQSLIKDDQDNNNNDDDDDEVLFSQKEIIKLGLEINKLSELNKVKITNFIANKLYNDDDKDVDSEENMMQVDLFTMSTRKLIQLKKFVKKIIKLEEKKRITKKEEKELEEIDKQLEKLN</sequence>
<evidence type="ECO:0000256" key="1">
    <source>
        <dbReference type="ARBA" id="ARBA00023117"/>
    </source>
</evidence>
<dbReference type="PROSITE" id="PS50014">
    <property type="entry name" value="BROMODOMAIN_2"/>
    <property type="match status" value="1"/>
</dbReference>
<evidence type="ECO:0000313" key="6">
    <source>
        <dbReference type="EMBL" id="KAJ3431925.1"/>
    </source>
</evidence>
<dbReference type="SUPFAM" id="SSF47370">
    <property type="entry name" value="Bromodomain"/>
    <property type="match status" value="1"/>
</dbReference>
<feature type="region of interest" description="Disordered" evidence="4">
    <location>
        <begin position="111"/>
        <end position="231"/>
    </location>
</feature>
<feature type="coiled-coil region" evidence="3">
    <location>
        <begin position="444"/>
        <end position="474"/>
    </location>
</feature>
<feature type="compositionally biased region" description="Basic residues" evidence="4">
    <location>
        <begin position="126"/>
        <end position="141"/>
    </location>
</feature>
<dbReference type="EMBL" id="JANTQA010000047">
    <property type="protein sequence ID" value="KAJ3431925.1"/>
    <property type="molecule type" value="Genomic_DNA"/>
</dbReference>
<evidence type="ECO:0000313" key="7">
    <source>
        <dbReference type="Proteomes" id="UP001146793"/>
    </source>
</evidence>
<feature type="domain" description="Bromo" evidence="5">
    <location>
        <begin position="49"/>
        <end position="94"/>
    </location>
</feature>
<reference evidence="6" key="1">
    <citation type="submission" date="2022-08" db="EMBL/GenBank/DDBJ databases">
        <title>Novel sulphate-reducing endosymbionts in the free-living metamonad Anaeramoeba.</title>
        <authorList>
            <person name="Jerlstrom-Hultqvist J."/>
            <person name="Cepicka I."/>
            <person name="Gallot-Lavallee L."/>
            <person name="Salas-Leiva D."/>
            <person name="Curtis B.A."/>
            <person name="Zahonova K."/>
            <person name="Pipaliya S."/>
            <person name="Dacks J."/>
            <person name="Roger A.J."/>
        </authorList>
    </citation>
    <scope>NUCLEOTIDE SEQUENCE</scope>
    <source>
        <strain evidence="6">Busselton2</strain>
    </source>
</reference>
<accession>A0AAV7YU13</accession>
<gene>
    <name evidence="6" type="ORF">M0812_20850</name>
</gene>
<evidence type="ECO:0000256" key="4">
    <source>
        <dbReference type="SAM" id="MobiDB-lite"/>
    </source>
</evidence>
<name>A0AAV7YU13_9EUKA</name>
<dbReference type="Pfam" id="PF00439">
    <property type="entry name" value="Bromodomain"/>
    <property type="match status" value="1"/>
</dbReference>